<proteinExistence type="predicted"/>
<sequence length="183" mass="19839">MELDFRKGRALKALIRRLCFIAFGVGAMANPLDVLNLYNIGVGAFIGLLFGWLFRMFLKGFLGMLNGSFQKEKGKEAIRYAVDSGMLFLSPFALMLLLATFYLNWSMTVPFISAGIMAAGTASAIEMGRLQGRQAIKNTIAASVVSFAYSFIWTLSFPILYRAPSLIEGGVSLVLSLIGGGGL</sequence>
<comment type="caution">
    <text evidence="2">The sequence shown here is derived from an EMBL/GenBank/DDBJ whole genome shotgun (WGS) entry which is preliminary data.</text>
</comment>
<protein>
    <submittedName>
        <fullName evidence="2">Uncharacterized protein</fullName>
    </submittedName>
</protein>
<keyword evidence="1" id="KW-0812">Transmembrane</keyword>
<evidence type="ECO:0000256" key="1">
    <source>
        <dbReference type="SAM" id="Phobius"/>
    </source>
</evidence>
<gene>
    <name evidence="2" type="ORF">SDC9_134456</name>
</gene>
<accession>A0A645DCZ9</accession>
<organism evidence="2">
    <name type="scientific">bioreactor metagenome</name>
    <dbReference type="NCBI Taxonomy" id="1076179"/>
    <lineage>
        <taxon>unclassified sequences</taxon>
        <taxon>metagenomes</taxon>
        <taxon>ecological metagenomes</taxon>
    </lineage>
</organism>
<evidence type="ECO:0000313" key="2">
    <source>
        <dbReference type="EMBL" id="MPM87360.1"/>
    </source>
</evidence>
<dbReference type="AlphaFoldDB" id="A0A645DCZ9"/>
<feature type="transmembrane region" description="Helical" evidence="1">
    <location>
        <begin position="14"/>
        <end position="32"/>
    </location>
</feature>
<keyword evidence="1" id="KW-1133">Transmembrane helix</keyword>
<feature type="transmembrane region" description="Helical" evidence="1">
    <location>
        <begin position="140"/>
        <end position="161"/>
    </location>
</feature>
<feature type="transmembrane region" description="Helical" evidence="1">
    <location>
        <begin position="38"/>
        <end position="58"/>
    </location>
</feature>
<dbReference type="EMBL" id="VSSQ01035194">
    <property type="protein sequence ID" value="MPM87360.1"/>
    <property type="molecule type" value="Genomic_DNA"/>
</dbReference>
<feature type="transmembrane region" description="Helical" evidence="1">
    <location>
        <begin position="78"/>
        <end position="103"/>
    </location>
</feature>
<keyword evidence="1" id="KW-0472">Membrane</keyword>
<feature type="transmembrane region" description="Helical" evidence="1">
    <location>
        <begin position="109"/>
        <end position="128"/>
    </location>
</feature>
<name>A0A645DCZ9_9ZZZZ</name>
<reference evidence="2" key="1">
    <citation type="submission" date="2019-08" db="EMBL/GenBank/DDBJ databases">
        <authorList>
            <person name="Kucharzyk K."/>
            <person name="Murdoch R.W."/>
            <person name="Higgins S."/>
            <person name="Loffler F."/>
        </authorList>
    </citation>
    <scope>NUCLEOTIDE SEQUENCE</scope>
</reference>